<dbReference type="EMBL" id="AP012320">
    <property type="protein sequence ID" value="BAL97936.1"/>
    <property type="molecule type" value="Genomic_DNA"/>
</dbReference>
<dbReference type="GO" id="GO:0009279">
    <property type="term" value="C:cell outer membrane"/>
    <property type="evidence" value="ECO:0007669"/>
    <property type="project" value="TreeGrafter"/>
</dbReference>
<comment type="subcellular location">
    <subcellularLocation>
        <location evidence="4">Periplasm</location>
    </subcellularLocation>
</comment>
<dbReference type="Proteomes" id="UP000007883">
    <property type="component" value="Chromosome"/>
</dbReference>
<evidence type="ECO:0000256" key="4">
    <source>
        <dbReference type="HAMAP-Rule" id="MF_01914"/>
    </source>
</evidence>
<dbReference type="GO" id="GO:0015920">
    <property type="term" value="P:lipopolysaccharide transport"/>
    <property type="evidence" value="ECO:0007669"/>
    <property type="project" value="UniProtKB-UniRule"/>
</dbReference>
<dbReference type="GO" id="GO:0001530">
    <property type="term" value="F:lipopolysaccharide binding"/>
    <property type="evidence" value="ECO:0007669"/>
    <property type="project" value="InterPro"/>
</dbReference>
<organism evidence="7 8">
    <name type="scientific">Rubrivivax gelatinosus (strain NBRC 100245 / IL144)</name>
    <dbReference type="NCBI Taxonomy" id="983917"/>
    <lineage>
        <taxon>Bacteria</taxon>
        <taxon>Pseudomonadati</taxon>
        <taxon>Pseudomonadota</taxon>
        <taxon>Betaproteobacteria</taxon>
        <taxon>Burkholderiales</taxon>
        <taxon>Sphaerotilaceae</taxon>
        <taxon>Rubrivivax</taxon>
    </lineage>
</organism>
<dbReference type="KEGG" id="rge:RGE_46030"/>
<comment type="similarity">
    <text evidence="4">Belongs to the LptA family.</text>
</comment>
<evidence type="ECO:0000256" key="1">
    <source>
        <dbReference type="ARBA" id="ARBA00022448"/>
    </source>
</evidence>
<dbReference type="GO" id="GO:0017089">
    <property type="term" value="F:glycolipid transfer activity"/>
    <property type="evidence" value="ECO:0007669"/>
    <property type="project" value="TreeGrafter"/>
</dbReference>
<dbReference type="PATRIC" id="fig|983917.3.peg.4484"/>
<accession>I0HY49</accession>
<sequence length="214" mass="22761" precursor="true">MLASFVPNMTPRSHLLRRAAPFALALLCAAAMAERADRERQMVVEADRPGSVDLQRQVVEFNGNVVITQGTMIIRADRVELRETSDGYRAATAIGTPGRQASYRQKRDGVDEIVEGQADRIEYDGRADTLHFIGNGAVRRLRGSIVSDEITGSQIVWDNTAETFNVAGGQTTSANPSGRVRAVLSPRADGSASAASAPASAAPLAPSRTLGGAR</sequence>
<dbReference type="Pfam" id="PF03968">
    <property type="entry name" value="LptD_N"/>
    <property type="match status" value="1"/>
</dbReference>
<keyword evidence="1 4" id="KW-0813">Transport</keyword>
<feature type="chain" id="PRO_5009014133" description="Lipopolysaccharide export system protein LptA" evidence="4">
    <location>
        <begin position="34"/>
        <end position="214"/>
    </location>
</feature>
<evidence type="ECO:0000259" key="6">
    <source>
        <dbReference type="Pfam" id="PF03968"/>
    </source>
</evidence>
<evidence type="ECO:0000313" key="7">
    <source>
        <dbReference type="EMBL" id="BAL97936.1"/>
    </source>
</evidence>
<dbReference type="Gene3D" id="2.60.450.10">
    <property type="entry name" value="Lipopolysaccharide (LPS) transport protein A like domain"/>
    <property type="match status" value="1"/>
</dbReference>
<dbReference type="STRING" id="983917.RGE_46030"/>
<dbReference type="GO" id="GO:0043165">
    <property type="term" value="P:Gram-negative-bacterium-type cell outer membrane assembly"/>
    <property type="evidence" value="ECO:0007669"/>
    <property type="project" value="UniProtKB-UniRule"/>
</dbReference>
<feature type="region of interest" description="Disordered" evidence="5">
    <location>
        <begin position="185"/>
        <end position="214"/>
    </location>
</feature>
<dbReference type="InterPro" id="IPR052037">
    <property type="entry name" value="LPS_export_LptA"/>
</dbReference>
<evidence type="ECO:0000256" key="3">
    <source>
        <dbReference type="ARBA" id="ARBA00022764"/>
    </source>
</evidence>
<evidence type="ECO:0000256" key="2">
    <source>
        <dbReference type="ARBA" id="ARBA00022729"/>
    </source>
</evidence>
<evidence type="ECO:0000256" key="5">
    <source>
        <dbReference type="SAM" id="MobiDB-lite"/>
    </source>
</evidence>
<gene>
    <name evidence="4 7" type="primary">lptA</name>
    <name evidence="7" type="ordered locus">RGE_46030</name>
</gene>
<comment type="subunit">
    <text evidence="4">Component of the lipopolysaccharide transport and assembly complex.</text>
</comment>
<dbReference type="HOGENOM" id="CLU_095993_1_0_4"/>
<evidence type="ECO:0000313" key="8">
    <source>
        <dbReference type="Proteomes" id="UP000007883"/>
    </source>
</evidence>
<proteinExistence type="inferred from homology"/>
<dbReference type="PANTHER" id="PTHR36504">
    <property type="entry name" value="LIPOPOLYSACCHARIDE EXPORT SYSTEM PROTEIN LPTA"/>
    <property type="match status" value="1"/>
</dbReference>
<dbReference type="HAMAP" id="MF_01914">
    <property type="entry name" value="LPS_assembly_LptA"/>
    <property type="match status" value="1"/>
</dbReference>
<dbReference type="AlphaFoldDB" id="I0HY49"/>
<dbReference type="NCBIfam" id="TIGR03002">
    <property type="entry name" value="outer_YhbN_LptA"/>
    <property type="match status" value="1"/>
</dbReference>
<feature type="signal peptide" evidence="4">
    <location>
        <begin position="1"/>
        <end position="33"/>
    </location>
</feature>
<dbReference type="InterPro" id="IPR014340">
    <property type="entry name" value="LptA"/>
</dbReference>
<reference evidence="7 8" key="1">
    <citation type="journal article" date="2012" name="J. Bacteriol.">
        <title>Complete genome sequence of phototrophic betaproteobacterium Rubrivivax gelatinosus IL144.</title>
        <authorList>
            <person name="Nagashima S."/>
            <person name="Kamimura A."/>
            <person name="Shimizu T."/>
            <person name="Nakamura-isaki S."/>
            <person name="Aono E."/>
            <person name="Sakamoto K."/>
            <person name="Ichikawa N."/>
            <person name="Nakazawa H."/>
            <person name="Sekine M."/>
            <person name="Yamazaki S."/>
            <person name="Fujita N."/>
            <person name="Shimada K."/>
            <person name="Hanada S."/>
            <person name="Nagashima K.V.P."/>
        </authorList>
    </citation>
    <scope>NUCLEOTIDE SEQUENCE [LARGE SCALE GENOMIC DNA]</scope>
    <source>
        <strain evidence="8">NBRC 100245 / IL144</strain>
    </source>
</reference>
<comment type="function">
    <text evidence="4">Involved in the assembly of lipopolysaccharide (LPS). Required for the translocation of LPS from the inner membrane to the outer membrane.</text>
</comment>
<dbReference type="eggNOG" id="COG1934">
    <property type="taxonomic scope" value="Bacteria"/>
</dbReference>
<dbReference type="PANTHER" id="PTHR36504:SF1">
    <property type="entry name" value="LIPOPOLYSACCHARIDE EXPORT SYSTEM PROTEIN LPTA"/>
    <property type="match status" value="1"/>
</dbReference>
<dbReference type="GO" id="GO:0030288">
    <property type="term" value="C:outer membrane-bounded periplasmic space"/>
    <property type="evidence" value="ECO:0007669"/>
    <property type="project" value="TreeGrafter"/>
</dbReference>
<feature type="domain" description="Organic solvent tolerance-like N-terminal" evidence="6">
    <location>
        <begin position="45"/>
        <end position="158"/>
    </location>
</feature>
<keyword evidence="8" id="KW-1185">Reference proteome</keyword>
<dbReference type="InterPro" id="IPR005653">
    <property type="entry name" value="OstA-like_N"/>
</dbReference>
<name>I0HY49_RUBGI</name>
<protein>
    <recommendedName>
        <fullName evidence="4">Lipopolysaccharide export system protein LptA</fullName>
    </recommendedName>
</protein>
<keyword evidence="2 4" id="KW-0732">Signal</keyword>
<feature type="compositionally biased region" description="Low complexity" evidence="5">
    <location>
        <begin position="185"/>
        <end position="207"/>
    </location>
</feature>
<keyword evidence="3 4" id="KW-0574">Periplasm</keyword>